<reference evidence="1" key="1">
    <citation type="submission" date="2019-01" db="EMBL/GenBank/DDBJ databases">
        <title>Draft genome sequences of three monokaryotic isolates of the white-rot basidiomycete fungus Dichomitus squalens.</title>
        <authorList>
            <consortium name="DOE Joint Genome Institute"/>
            <person name="Lopez S.C."/>
            <person name="Andreopoulos B."/>
            <person name="Pangilinan J."/>
            <person name="Lipzen A."/>
            <person name="Riley R."/>
            <person name="Ahrendt S."/>
            <person name="Ng V."/>
            <person name="Barry K."/>
            <person name="Daum C."/>
            <person name="Grigoriev I.V."/>
            <person name="Hilden K.S."/>
            <person name="Makela M.R."/>
            <person name="de Vries R.P."/>
        </authorList>
    </citation>
    <scope>NUCLEOTIDE SEQUENCE [LARGE SCALE GENOMIC DNA]</scope>
    <source>
        <strain evidence="1">OM18370.1</strain>
    </source>
</reference>
<name>A0A4Q9MFW0_9APHY</name>
<proteinExistence type="predicted"/>
<accession>A0A4Q9MFW0</accession>
<evidence type="ECO:0000313" key="1">
    <source>
        <dbReference type="EMBL" id="TBU26245.1"/>
    </source>
</evidence>
<dbReference type="Proteomes" id="UP000292957">
    <property type="component" value="Unassembled WGS sequence"/>
</dbReference>
<sequence>MEWLTREAEEAALRQIEHEQAEALKSKLPDDWLPLLMPTYTTSLSYKRQIAAETQDIYSST</sequence>
<protein>
    <submittedName>
        <fullName evidence="1">Uncharacterized protein</fullName>
    </submittedName>
</protein>
<dbReference type="EMBL" id="ML143448">
    <property type="protein sequence ID" value="TBU26245.1"/>
    <property type="molecule type" value="Genomic_DNA"/>
</dbReference>
<gene>
    <name evidence="1" type="ORF">BD311DRAFT_779732</name>
</gene>
<dbReference type="AlphaFoldDB" id="A0A4Q9MFW0"/>
<organism evidence="1">
    <name type="scientific">Dichomitus squalens</name>
    <dbReference type="NCBI Taxonomy" id="114155"/>
    <lineage>
        <taxon>Eukaryota</taxon>
        <taxon>Fungi</taxon>
        <taxon>Dikarya</taxon>
        <taxon>Basidiomycota</taxon>
        <taxon>Agaricomycotina</taxon>
        <taxon>Agaricomycetes</taxon>
        <taxon>Polyporales</taxon>
        <taxon>Polyporaceae</taxon>
        <taxon>Dichomitus</taxon>
    </lineage>
</organism>